<dbReference type="InterPro" id="IPR038187">
    <property type="entry name" value="NAC_A/B_dom_sf"/>
</dbReference>
<dbReference type="Gene3D" id="2.20.70.30">
    <property type="entry name" value="Nascent polypeptide-associated complex domain"/>
    <property type="match status" value="1"/>
</dbReference>
<comment type="similarity">
    <text evidence="1 2">Belongs to the NAC-beta family.</text>
</comment>
<proteinExistence type="inferred from homology"/>
<evidence type="ECO:0000313" key="6">
    <source>
        <dbReference type="Proteomes" id="UP001500889"/>
    </source>
</evidence>
<evidence type="ECO:0000256" key="1">
    <source>
        <dbReference type="ARBA" id="ARBA00005296"/>
    </source>
</evidence>
<dbReference type="CDD" id="cd22055">
    <property type="entry name" value="NAC_BTF3"/>
    <property type="match status" value="1"/>
</dbReference>
<evidence type="ECO:0000259" key="4">
    <source>
        <dbReference type="PROSITE" id="PS51151"/>
    </source>
</evidence>
<dbReference type="InterPro" id="IPR002715">
    <property type="entry name" value="Nas_poly-pep-assoc_cplx_dom"/>
</dbReference>
<dbReference type="PANTHER" id="PTHR10351">
    <property type="entry name" value="TRANSCRIPTION FACTOR BTF3 FAMILY MEMBER"/>
    <property type="match status" value="1"/>
</dbReference>
<dbReference type="SMART" id="SM01407">
    <property type="entry name" value="NAC"/>
    <property type="match status" value="1"/>
</dbReference>
<sequence>MNPEKLKKLQAQVRIGGKGTPRRKKKIVHSTPATDDKKLQSSLKKLSVNTIPGIEEVNIIKNDGTVIHFNNPKAQASLPTNTFAITGHGENKTITEMVPGILTQLGPQDINQLKKLATEIANKSAAGGAVGAAGADAGDDDVPDLVENFEEVAIAGAKADEKAGEVAASA</sequence>
<keyword evidence="6" id="KW-1185">Reference proteome</keyword>
<reference evidence="5 6" key="1">
    <citation type="submission" date="2024-02" db="EMBL/GenBank/DDBJ databases">
        <title>A chromosome-level genome assembly of Drosophila madeirensis, a fruit fly species endemic to Madeira island.</title>
        <authorList>
            <person name="Tomihara K."/>
            <person name="Llopart A."/>
            <person name="Yamamoto D."/>
        </authorList>
    </citation>
    <scope>NUCLEOTIDE SEQUENCE [LARGE SCALE GENOMIC DNA]</scope>
    <source>
        <strain evidence="5 6">RF1</strain>
    </source>
</reference>
<dbReference type="Proteomes" id="UP001500889">
    <property type="component" value="Chromosome E"/>
</dbReference>
<accession>A0AAU9G4U9</accession>
<evidence type="ECO:0000313" key="5">
    <source>
        <dbReference type="EMBL" id="BFG03482.1"/>
    </source>
</evidence>
<feature type="domain" description="NAC-A/B" evidence="4">
    <location>
        <begin position="33"/>
        <end position="98"/>
    </location>
</feature>
<dbReference type="FunFam" id="2.20.70.30:FF:000001">
    <property type="entry name" value="Transcription factor BTF3 homolog"/>
    <property type="match status" value="1"/>
</dbReference>
<evidence type="ECO:0000256" key="3">
    <source>
        <dbReference type="SAM" id="MobiDB-lite"/>
    </source>
</evidence>
<dbReference type="EMBL" id="AP029267">
    <property type="protein sequence ID" value="BFG03482.1"/>
    <property type="molecule type" value="Genomic_DNA"/>
</dbReference>
<organism evidence="5 6">
    <name type="scientific">Drosophila madeirensis</name>
    <name type="common">Fruit fly</name>
    <dbReference type="NCBI Taxonomy" id="30013"/>
    <lineage>
        <taxon>Eukaryota</taxon>
        <taxon>Metazoa</taxon>
        <taxon>Ecdysozoa</taxon>
        <taxon>Arthropoda</taxon>
        <taxon>Hexapoda</taxon>
        <taxon>Insecta</taxon>
        <taxon>Pterygota</taxon>
        <taxon>Neoptera</taxon>
        <taxon>Endopterygota</taxon>
        <taxon>Diptera</taxon>
        <taxon>Brachycera</taxon>
        <taxon>Muscomorpha</taxon>
        <taxon>Ephydroidea</taxon>
        <taxon>Drosophilidae</taxon>
        <taxon>Drosophila</taxon>
        <taxon>Sophophora</taxon>
    </lineage>
</organism>
<evidence type="ECO:0000256" key="2">
    <source>
        <dbReference type="RuleBase" id="RU361272"/>
    </source>
</evidence>
<dbReference type="PROSITE" id="PS51151">
    <property type="entry name" value="NAC_AB"/>
    <property type="match status" value="1"/>
</dbReference>
<name>A0AAU9G4U9_DROMD</name>
<dbReference type="AlphaFoldDB" id="A0AAU9G4U9"/>
<protein>
    <recommendedName>
        <fullName evidence="2">Transcription factor BTF3</fullName>
    </recommendedName>
</protein>
<gene>
    <name evidence="5" type="ORF">DMAD_02727</name>
</gene>
<dbReference type="Pfam" id="PF01849">
    <property type="entry name" value="NAC"/>
    <property type="match status" value="1"/>
</dbReference>
<dbReference type="InterPro" id="IPR039370">
    <property type="entry name" value="BTF3"/>
</dbReference>
<feature type="region of interest" description="Disordered" evidence="3">
    <location>
        <begin position="16"/>
        <end position="39"/>
    </location>
</feature>